<accession>A0A1T5JAL4</accession>
<sequence>MTILANNIAIDYLKAGDGDITLLFVHGSFINKDYWREQLEYFKTNYSVIAVDLAGHGKSGTDRDHWTIEEFGKDVAGVIDALKLENVILIGHSMGSDIILETAAIRRNAVIGIVVIDALKNAGTEIPELLQQADAILENLNTNFADTVEGYARQGLYSPDTDPKIIHTVVHDYRSAYQPMAVGTIADLFRYAPRERALLQSLDLKVYLINVDYIPTNEELLSKYARSGYELHIIHGTSHFPMLEESQVLNEALEKAIDKISQELILEQAARNQ</sequence>
<evidence type="ECO:0000259" key="2">
    <source>
        <dbReference type="Pfam" id="PF12697"/>
    </source>
</evidence>
<keyword evidence="1" id="KW-0175">Coiled coil</keyword>
<dbReference type="AlphaFoldDB" id="A0A1T5JAL4"/>
<dbReference type="PANTHER" id="PTHR43194">
    <property type="entry name" value="HYDROLASE ALPHA/BETA FOLD FAMILY"/>
    <property type="match status" value="1"/>
</dbReference>
<evidence type="ECO:0000313" key="3">
    <source>
        <dbReference type="EMBL" id="SKC48356.1"/>
    </source>
</evidence>
<dbReference type="SUPFAM" id="SSF53474">
    <property type="entry name" value="alpha/beta-Hydrolases"/>
    <property type="match status" value="1"/>
</dbReference>
<evidence type="ECO:0000256" key="1">
    <source>
        <dbReference type="SAM" id="Coils"/>
    </source>
</evidence>
<reference evidence="3 4" key="1">
    <citation type="submission" date="2017-02" db="EMBL/GenBank/DDBJ databases">
        <authorList>
            <person name="Peterson S.W."/>
        </authorList>
    </citation>
    <scope>NUCLEOTIDE SEQUENCE [LARGE SCALE GENOMIC DNA]</scope>
    <source>
        <strain evidence="3 4">DSM 25262</strain>
    </source>
</reference>
<dbReference type="STRING" id="688867.SAMN05660236_0912"/>
<protein>
    <submittedName>
        <fullName evidence="3">Pimeloyl-ACP methyl ester carboxylesterase</fullName>
    </submittedName>
</protein>
<proteinExistence type="predicted"/>
<dbReference type="RefSeq" id="WP_079685500.1">
    <property type="nucleotide sequence ID" value="NZ_FUZU01000001.1"/>
</dbReference>
<gene>
    <name evidence="3" type="ORF">SAMN05660236_0912</name>
</gene>
<dbReference type="Gene3D" id="3.40.50.1820">
    <property type="entry name" value="alpha/beta hydrolase"/>
    <property type="match status" value="1"/>
</dbReference>
<dbReference type="InterPro" id="IPR000073">
    <property type="entry name" value="AB_hydrolase_1"/>
</dbReference>
<name>A0A1T5JAL4_9BACT</name>
<dbReference type="InterPro" id="IPR029058">
    <property type="entry name" value="AB_hydrolase_fold"/>
</dbReference>
<dbReference type="PANTHER" id="PTHR43194:SF2">
    <property type="entry name" value="PEROXISOMAL MEMBRANE PROTEIN LPX1"/>
    <property type="match status" value="1"/>
</dbReference>
<dbReference type="InterPro" id="IPR050228">
    <property type="entry name" value="Carboxylesterase_BioH"/>
</dbReference>
<organism evidence="3 4">
    <name type="scientific">Ohtaekwangia koreensis</name>
    <dbReference type="NCBI Taxonomy" id="688867"/>
    <lineage>
        <taxon>Bacteria</taxon>
        <taxon>Pseudomonadati</taxon>
        <taxon>Bacteroidota</taxon>
        <taxon>Cytophagia</taxon>
        <taxon>Cytophagales</taxon>
        <taxon>Fulvivirgaceae</taxon>
        <taxon>Ohtaekwangia</taxon>
    </lineage>
</organism>
<dbReference type="Pfam" id="PF12697">
    <property type="entry name" value="Abhydrolase_6"/>
    <property type="match status" value="1"/>
</dbReference>
<dbReference type="EMBL" id="FUZU01000001">
    <property type="protein sequence ID" value="SKC48356.1"/>
    <property type="molecule type" value="Genomic_DNA"/>
</dbReference>
<feature type="domain" description="AB hydrolase-1" evidence="2">
    <location>
        <begin position="22"/>
        <end position="251"/>
    </location>
</feature>
<dbReference type="OrthoDB" id="9780932at2"/>
<feature type="coiled-coil region" evidence="1">
    <location>
        <begin position="243"/>
        <end position="270"/>
    </location>
</feature>
<keyword evidence="4" id="KW-1185">Reference proteome</keyword>
<dbReference type="Proteomes" id="UP000190961">
    <property type="component" value="Unassembled WGS sequence"/>
</dbReference>
<evidence type="ECO:0000313" key="4">
    <source>
        <dbReference type="Proteomes" id="UP000190961"/>
    </source>
</evidence>